<dbReference type="EMBL" id="AZMM01016731">
    <property type="protein sequence ID" value="ETJ28394.1"/>
    <property type="molecule type" value="Genomic_DNA"/>
</dbReference>
<organism evidence="1">
    <name type="scientific">human gut metagenome</name>
    <dbReference type="NCBI Taxonomy" id="408170"/>
    <lineage>
        <taxon>unclassified sequences</taxon>
        <taxon>metagenomes</taxon>
        <taxon>organismal metagenomes</taxon>
    </lineage>
</organism>
<sequence length="23" mass="2677">MVLWKYGSHDGSKSFIIATLYLF</sequence>
<protein>
    <submittedName>
        <fullName evidence="1">Uncharacterized protein</fullName>
    </submittedName>
</protein>
<feature type="non-terminal residue" evidence="1">
    <location>
        <position position="23"/>
    </location>
</feature>
<comment type="caution">
    <text evidence="1">The sequence shown here is derived from an EMBL/GenBank/DDBJ whole genome shotgun (WGS) entry which is preliminary data.</text>
</comment>
<gene>
    <name evidence="1" type="ORF">Q604_UNBC16731G0001</name>
</gene>
<dbReference type="AlphaFoldDB" id="W1XHW1"/>
<evidence type="ECO:0000313" key="1">
    <source>
        <dbReference type="EMBL" id="ETJ28394.1"/>
    </source>
</evidence>
<reference evidence="1" key="1">
    <citation type="submission" date="2013-12" db="EMBL/GenBank/DDBJ databases">
        <title>A Varibaculum cambriense genome reconstructed from a premature infant gut community with otherwise low bacterial novelty that shifts toward anaerobic metabolism during the third week of life.</title>
        <authorList>
            <person name="Brown C.T."/>
            <person name="Sharon I."/>
            <person name="Thomas B.C."/>
            <person name="Castelle C.J."/>
            <person name="Morowitz M.J."/>
            <person name="Banfield J.F."/>
        </authorList>
    </citation>
    <scope>NUCLEOTIDE SEQUENCE</scope>
</reference>
<proteinExistence type="predicted"/>
<accession>W1XHW1</accession>
<name>W1XHW1_9ZZZZ</name>